<protein>
    <submittedName>
        <fullName evidence="2">Transglutaminase</fullName>
    </submittedName>
</protein>
<keyword evidence="3" id="KW-1185">Reference proteome</keyword>
<evidence type="ECO:0000313" key="3">
    <source>
        <dbReference type="Proteomes" id="UP000196878"/>
    </source>
</evidence>
<dbReference type="Gene3D" id="2.60.40.2250">
    <property type="match status" value="1"/>
</dbReference>
<gene>
    <name evidence="2" type="ORF">CDV49_09765</name>
</gene>
<dbReference type="PANTHER" id="PTHR33490:SF12">
    <property type="entry name" value="BLL5557 PROTEIN"/>
    <property type="match status" value="1"/>
</dbReference>
<organism evidence="2 3">
    <name type="scientific">Haematobacter genomosp. 1</name>
    <dbReference type="NCBI Taxonomy" id="366618"/>
    <lineage>
        <taxon>Bacteria</taxon>
        <taxon>Pseudomonadati</taxon>
        <taxon>Pseudomonadota</taxon>
        <taxon>Alphaproteobacteria</taxon>
        <taxon>Rhodobacterales</taxon>
        <taxon>Paracoccaceae</taxon>
        <taxon>Haematobacter</taxon>
    </lineage>
</organism>
<dbReference type="SMART" id="SM00460">
    <property type="entry name" value="TGc"/>
    <property type="match status" value="1"/>
</dbReference>
<dbReference type="InterPro" id="IPR002931">
    <property type="entry name" value="Transglutaminase-like"/>
</dbReference>
<dbReference type="Gene3D" id="3.10.620.30">
    <property type="match status" value="1"/>
</dbReference>
<dbReference type="AlphaFoldDB" id="A0A212ABP0"/>
<name>A0A212ABP0_9RHOB</name>
<feature type="domain" description="Transglutaminase-like" evidence="1">
    <location>
        <begin position="148"/>
        <end position="214"/>
    </location>
</feature>
<evidence type="ECO:0000313" key="2">
    <source>
        <dbReference type="EMBL" id="OWJ78088.1"/>
    </source>
</evidence>
<accession>A0A212ABP0</accession>
<dbReference type="PANTHER" id="PTHR33490">
    <property type="entry name" value="BLR5614 PROTEIN-RELATED"/>
    <property type="match status" value="1"/>
</dbReference>
<proteinExistence type="predicted"/>
<dbReference type="Proteomes" id="UP000196878">
    <property type="component" value="Unassembled WGS sequence"/>
</dbReference>
<dbReference type="InterPro" id="IPR038765">
    <property type="entry name" value="Papain-like_cys_pep_sf"/>
</dbReference>
<dbReference type="OrthoDB" id="5438043at2"/>
<sequence length="254" mass="27961">MPTPIVTMLDVHPERQADLLAPVAAEVRGSIEDVESYLDAHGNLCRRFTAPAGDTTVLLDGLIRDDGLPDAADEDAGENPVSALPPEALYYLTGSRYCETDMMSQRAWDLFGNLPPGRSRVQAILDYGKLQVAFDYARASSTRTASQTLADGTGVCRDFAHLAITFCRALNIPARYVNGYLGDIGIPAQPSPMDFSAWMEVWLGDRWWTFDPRNNARRIGRIVIARGRDAADVPMLASYGPHELKGFRVWTDAV</sequence>
<dbReference type="SUPFAM" id="SSF54001">
    <property type="entry name" value="Cysteine proteinases"/>
    <property type="match status" value="1"/>
</dbReference>
<dbReference type="RefSeq" id="WP_088215380.1">
    <property type="nucleotide sequence ID" value="NZ_NIPW01000013.1"/>
</dbReference>
<evidence type="ECO:0000259" key="1">
    <source>
        <dbReference type="SMART" id="SM00460"/>
    </source>
</evidence>
<dbReference type="EMBL" id="NIPW01000013">
    <property type="protein sequence ID" value="OWJ78088.1"/>
    <property type="molecule type" value="Genomic_DNA"/>
</dbReference>
<dbReference type="Pfam" id="PF01841">
    <property type="entry name" value="Transglut_core"/>
    <property type="match status" value="1"/>
</dbReference>
<reference evidence="2 3" key="1">
    <citation type="submission" date="2016-12" db="EMBL/GenBank/DDBJ databases">
        <title>Comparison of Traditional DNA-DNA Hybridization with In Silico Genomic Analysis.</title>
        <authorList>
            <person name="Nicholson A.C."/>
            <person name="Humrighouse B.W."/>
            <person name="Graziano J."/>
            <person name="Lasker B."/>
            <person name="Whitney A.M."/>
            <person name="Mcquiston J.R."/>
        </authorList>
    </citation>
    <scope>NUCLEOTIDE SEQUENCE [LARGE SCALE GENOMIC DNA]</scope>
    <source>
        <strain evidence="2 3">H2240</strain>
    </source>
</reference>
<comment type="caution">
    <text evidence="2">The sequence shown here is derived from an EMBL/GenBank/DDBJ whole genome shotgun (WGS) entry which is preliminary data.</text>
</comment>